<feature type="compositionally biased region" description="Acidic residues" evidence="1">
    <location>
        <begin position="459"/>
        <end position="470"/>
    </location>
</feature>
<reference evidence="3 4" key="1">
    <citation type="submission" date="2016-07" db="EMBL/GenBank/DDBJ databases">
        <title>Pervasive Adenine N6-methylation of Active Genes in Fungi.</title>
        <authorList>
            <consortium name="DOE Joint Genome Institute"/>
            <person name="Mondo S.J."/>
            <person name="Dannebaum R.O."/>
            <person name="Kuo R.C."/>
            <person name="Labutti K."/>
            <person name="Haridas S."/>
            <person name="Kuo A."/>
            <person name="Salamov A."/>
            <person name="Ahrendt S.R."/>
            <person name="Lipzen A."/>
            <person name="Sullivan W."/>
            <person name="Andreopoulos W.B."/>
            <person name="Clum A."/>
            <person name="Lindquist E."/>
            <person name="Daum C."/>
            <person name="Ramamoorthy G.K."/>
            <person name="Gryganskyi A."/>
            <person name="Culley D."/>
            <person name="Magnuson J.K."/>
            <person name="James T.Y."/>
            <person name="O'Malley M.A."/>
            <person name="Stajich J.E."/>
            <person name="Spatafora J.W."/>
            <person name="Visel A."/>
            <person name="Grigoriev I.V."/>
        </authorList>
    </citation>
    <scope>NUCLEOTIDE SEQUENCE [LARGE SCALE GENOMIC DNA]</scope>
    <source>
        <strain evidence="3 4">NRRL 2496</strain>
    </source>
</reference>
<feature type="compositionally biased region" description="Basic and acidic residues" evidence="1">
    <location>
        <begin position="254"/>
        <end position="274"/>
    </location>
</feature>
<dbReference type="Proteomes" id="UP000242180">
    <property type="component" value="Unassembled WGS sequence"/>
</dbReference>
<feature type="compositionally biased region" description="Basic and acidic residues" evidence="1">
    <location>
        <begin position="132"/>
        <end position="145"/>
    </location>
</feature>
<proteinExistence type="predicted"/>
<organism evidence="3 4">
    <name type="scientific">Syncephalastrum racemosum</name>
    <name type="common">Filamentous fungus</name>
    <dbReference type="NCBI Taxonomy" id="13706"/>
    <lineage>
        <taxon>Eukaryota</taxon>
        <taxon>Fungi</taxon>
        <taxon>Fungi incertae sedis</taxon>
        <taxon>Mucoromycota</taxon>
        <taxon>Mucoromycotina</taxon>
        <taxon>Mucoromycetes</taxon>
        <taxon>Mucorales</taxon>
        <taxon>Syncephalastraceae</taxon>
        <taxon>Syncephalastrum</taxon>
    </lineage>
</organism>
<feature type="compositionally biased region" description="Basic and acidic residues" evidence="1">
    <location>
        <begin position="398"/>
        <end position="416"/>
    </location>
</feature>
<dbReference type="InParanoid" id="A0A1X2HGR6"/>
<evidence type="ECO:0000313" key="4">
    <source>
        <dbReference type="Proteomes" id="UP000242180"/>
    </source>
</evidence>
<name>A0A1X2HGR6_SYNRA</name>
<gene>
    <name evidence="3" type="ORF">BCR43DRAFT_514451</name>
</gene>
<comment type="caution">
    <text evidence="3">The sequence shown here is derived from an EMBL/GenBank/DDBJ whole genome shotgun (WGS) entry which is preliminary data.</text>
</comment>
<accession>A0A1X2HGR6</accession>
<feature type="signal peptide" evidence="2">
    <location>
        <begin position="1"/>
        <end position="20"/>
    </location>
</feature>
<feature type="compositionally biased region" description="Basic and acidic residues" evidence="1">
    <location>
        <begin position="202"/>
        <end position="216"/>
    </location>
</feature>
<feature type="compositionally biased region" description="Basic residues" evidence="1">
    <location>
        <begin position="226"/>
        <end position="237"/>
    </location>
</feature>
<feature type="compositionally biased region" description="Basic and acidic residues" evidence="1">
    <location>
        <begin position="362"/>
        <end position="379"/>
    </location>
</feature>
<feature type="compositionally biased region" description="Basic and acidic residues" evidence="1">
    <location>
        <begin position="181"/>
        <end position="192"/>
    </location>
</feature>
<keyword evidence="2" id="KW-0732">Signal</keyword>
<feature type="compositionally biased region" description="Basic residues" evidence="1">
    <location>
        <begin position="120"/>
        <end position="131"/>
    </location>
</feature>
<feature type="compositionally biased region" description="Basic and acidic residues" evidence="1">
    <location>
        <begin position="448"/>
        <end position="458"/>
    </location>
</feature>
<protein>
    <submittedName>
        <fullName evidence="3">Uncharacterized protein</fullName>
    </submittedName>
</protein>
<dbReference type="STRING" id="13706.A0A1X2HGR6"/>
<dbReference type="AlphaFoldDB" id="A0A1X2HGR6"/>
<dbReference type="OMA" id="QYGDGRN"/>
<keyword evidence="4" id="KW-1185">Reference proteome</keyword>
<feature type="chain" id="PRO_5012371812" evidence="2">
    <location>
        <begin position="21"/>
        <end position="470"/>
    </location>
</feature>
<sequence length="470" mass="50318">MRTFLTITLAVAAVLAAAQADMQPGPVTGDNQLSYQKFNEKFGKKLADPEGTYRSMAKLRAEHPELRGHPVQKRRGDDDGSIHGDIQDGDDDDDGSEHSDEQDAARDALFRNRAAAQRPGLKRSGVKRAGAKRADDGNDDDRDKGAAAAEARSAIAKRQDDKEPAENPEQDGLAAVLRKRRGDDDGSIHGDIQDGDDDDDGSEHSDEQDAARDALFRNRAAAQRPGLKRSGVKRAGAKRADDGNQHGDPGNGDDSDKGDAAAEARDAFAKRQDGDEGDGPDTAAILRRSASNVGNARAASLAKRGGDDDGSRHGDDQDELRDQLRQAGKASVGKPNHSARAVFKRSLKKRFERDEDEDEGDNEGKHDDRVDKARDEARIKKLRHGGKGGKSGKGGKGHVAERDVSSSSEAEPHKLGADAAAQILNQATAGAGSLKKRKQRESGDDDGNEHGDDQKPDKDEEDGDSDSDDD</sequence>
<feature type="compositionally biased region" description="Basic and acidic residues" evidence="1">
    <location>
        <begin position="96"/>
        <end position="110"/>
    </location>
</feature>
<evidence type="ECO:0000313" key="3">
    <source>
        <dbReference type="EMBL" id="ORY98121.1"/>
    </source>
</evidence>
<feature type="compositionally biased region" description="Basic and acidic residues" evidence="1">
    <location>
        <begin position="304"/>
        <end position="324"/>
    </location>
</feature>
<dbReference type="EMBL" id="MCGN01000004">
    <property type="protein sequence ID" value="ORY98121.1"/>
    <property type="molecule type" value="Genomic_DNA"/>
</dbReference>
<feature type="compositionally biased region" description="Low complexity" evidence="1">
    <location>
        <begin position="146"/>
        <end position="156"/>
    </location>
</feature>
<evidence type="ECO:0000256" key="2">
    <source>
        <dbReference type="SAM" id="SignalP"/>
    </source>
</evidence>
<feature type="region of interest" description="Disordered" evidence="1">
    <location>
        <begin position="57"/>
        <end position="470"/>
    </location>
</feature>
<evidence type="ECO:0000256" key="1">
    <source>
        <dbReference type="SAM" id="MobiDB-lite"/>
    </source>
</evidence>
<feature type="compositionally biased region" description="Basic and acidic residues" evidence="1">
    <location>
        <begin position="59"/>
        <end position="86"/>
    </location>
</feature>